<keyword evidence="3" id="KW-1185">Reference proteome</keyword>
<dbReference type="Proteomes" id="UP001595788">
    <property type="component" value="Unassembled WGS sequence"/>
</dbReference>
<keyword evidence="1" id="KW-0732">Signal</keyword>
<organism evidence="2 3">
    <name type="scientific">Micromonospora mangrovi</name>
    <dbReference type="NCBI Taxonomy" id="1182597"/>
    <lineage>
        <taxon>Bacteria</taxon>
        <taxon>Bacillati</taxon>
        <taxon>Actinomycetota</taxon>
        <taxon>Actinomycetes</taxon>
        <taxon>Micromonosporales</taxon>
        <taxon>Micromonosporaceae</taxon>
        <taxon>Micromonospora</taxon>
    </lineage>
</organism>
<gene>
    <name evidence="2" type="ORF">ACFO0M_25175</name>
</gene>
<dbReference type="EMBL" id="JBHSBT010000018">
    <property type="protein sequence ID" value="MFC4149553.1"/>
    <property type="molecule type" value="Genomic_DNA"/>
</dbReference>
<protein>
    <submittedName>
        <fullName evidence="2">Peptidase S1</fullName>
    </submittedName>
</protein>
<accession>A0ABV8MEU9</accession>
<evidence type="ECO:0000256" key="1">
    <source>
        <dbReference type="ARBA" id="ARBA00022729"/>
    </source>
</evidence>
<proteinExistence type="predicted"/>
<sequence length="97" mass="10751">VLYRQDCTNGSTWQMYNVRLGGTIRTDLRFGGCTDIPTTGDVNGDGYSDLVLYRQDCTNGSTWQMYNVRLSGSIVSSYRYGGCHDIPVSNNSVYTTA</sequence>
<dbReference type="InterPro" id="IPR013517">
    <property type="entry name" value="FG-GAP"/>
</dbReference>
<reference evidence="3" key="1">
    <citation type="journal article" date="2019" name="Int. J. Syst. Evol. Microbiol.">
        <title>The Global Catalogue of Microorganisms (GCM) 10K type strain sequencing project: providing services to taxonomists for standard genome sequencing and annotation.</title>
        <authorList>
            <consortium name="The Broad Institute Genomics Platform"/>
            <consortium name="The Broad Institute Genome Sequencing Center for Infectious Disease"/>
            <person name="Wu L."/>
            <person name="Ma J."/>
        </authorList>
    </citation>
    <scope>NUCLEOTIDE SEQUENCE [LARGE SCALE GENOMIC DNA]</scope>
    <source>
        <strain evidence="3">2803GPT1-18</strain>
    </source>
</reference>
<evidence type="ECO:0000313" key="3">
    <source>
        <dbReference type="Proteomes" id="UP001595788"/>
    </source>
</evidence>
<evidence type="ECO:0000313" key="2">
    <source>
        <dbReference type="EMBL" id="MFC4149553.1"/>
    </source>
</evidence>
<dbReference type="Pfam" id="PF01839">
    <property type="entry name" value="FG-GAP"/>
    <property type="match status" value="1"/>
</dbReference>
<dbReference type="Gene3D" id="2.80.10.50">
    <property type="match status" value="1"/>
</dbReference>
<comment type="caution">
    <text evidence="2">The sequence shown here is derived from an EMBL/GenBank/DDBJ whole genome shotgun (WGS) entry which is preliminary data.</text>
</comment>
<name>A0ABV8MEU9_9ACTN</name>
<feature type="non-terminal residue" evidence="2">
    <location>
        <position position="1"/>
    </location>
</feature>
<dbReference type="SUPFAM" id="SSF69318">
    <property type="entry name" value="Integrin alpha N-terminal domain"/>
    <property type="match status" value="1"/>
</dbReference>
<dbReference type="InterPro" id="IPR028994">
    <property type="entry name" value="Integrin_alpha_N"/>
</dbReference>